<feature type="chain" id="PRO_5042216081" description="3-phytase" evidence="2">
    <location>
        <begin position="20"/>
        <end position="537"/>
    </location>
</feature>
<dbReference type="Proteomes" id="UP001213623">
    <property type="component" value="Chromosome 2"/>
</dbReference>
<dbReference type="CDD" id="cd07061">
    <property type="entry name" value="HP_HAP_like"/>
    <property type="match status" value="1"/>
</dbReference>
<protein>
    <recommendedName>
        <fullName evidence="5">3-phytase</fullName>
    </recommendedName>
</protein>
<proteinExistence type="predicted"/>
<dbReference type="SUPFAM" id="SSF53254">
    <property type="entry name" value="Phosphoglycerate mutase-like"/>
    <property type="match status" value="1"/>
</dbReference>
<dbReference type="PANTHER" id="PTHR20963:SF42">
    <property type="entry name" value="PHOSPHOGLYCERATE MUTASE-LIKE PROTEIN"/>
    <property type="match status" value="1"/>
</dbReference>
<dbReference type="InterPro" id="IPR029033">
    <property type="entry name" value="His_PPase_superfam"/>
</dbReference>
<dbReference type="InterPro" id="IPR033379">
    <property type="entry name" value="Acid_Pase_AS"/>
</dbReference>
<keyword evidence="4" id="KW-1185">Reference proteome</keyword>
<dbReference type="EMBL" id="CP119893">
    <property type="protein sequence ID" value="WFD25918.1"/>
    <property type="molecule type" value="Genomic_DNA"/>
</dbReference>
<name>A0AAF0EI48_9BASI</name>
<evidence type="ECO:0000313" key="3">
    <source>
        <dbReference type="EMBL" id="WFD25918.1"/>
    </source>
</evidence>
<reference evidence="3" key="1">
    <citation type="submission" date="2023-03" db="EMBL/GenBank/DDBJ databases">
        <title>Mating type loci evolution in Malassezia.</title>
        <authorList>
            <person name="Coelho M.A."/>
        </authorList>
    </citation>
    <scope>NUCLEOTIDE SEQUENCE</scope>
    <source>
        <strain evidence="3">CBS 9557</strain>
    </source>
</reference>
<dbReference type="Gene3D" id="3.40.50.1240">
    <property type="entry name" value="Phosphoglycerate mutase-like"/>
    <property type="match status" value="1"/>
</dbReference>
<dbReference type="AlphaFoldDB" id="A0AAF0EI48"/>
<evidence type="ECO:0000256" key="2">
    <source>
        <dbReference type="SAM" id="SignalP"/>
    </source>
</evidence>
<dbReference type="InterPro" id="IPR000560">
    <property type="entry name" value="His_Pase_clade-2"/>
</dbReference>
<sequence length="537" mass="60217">MLSKALLFIAVYLFSIIHAADKSNWSNVTGTSSTTFPTDVGHLGDMAVGLAPLTTQDDPLNSTEFVKGYGIDMRDKPMDGGASDDVYTNFGPYTPWRPAENLFPETNAYRTMPSQCQLKQVHILHRHGARYPTDGMDDGPGLFGAMVRNATRKGTFNATGALSFLHHWNYSLGEAILFHQGAQELFDSGVKHYYEYGRLLSNASAKPVIRTTSSSRVLDSSRYWTLGFFGWDATEKMNLEVLTEADGQNNTLEPKYACPNGKEFAFGDTMRKQWQKVYLKDALKRWQRDIQGLNLTIEDMFNIIQVCPFETAGLGFSQFCSLFTKEEWEGFEYDGDLKFQGNSGFMNPMAKPMGIGYVQEFLARLTNHSITGQPTSQNMTLDRNETYFPLEQRLYADFTHDNAIVNILTAFNLTQLADQLQASEPSKNRRFRARDIVPFAARIAIEVMECQDKKKTMPYIRFKINDAVVPLDEGQGCEKRPDGLCLQSDFVKHLKNAIQASQFDLACFGKNGTDFVVTSPVSNGQLTPAQRGKSSTP</sequence>
<evidence type="ECO:0008006" key="5">
    <source>
        <dbReference type="Google" id="ProtNLM"/>
    </source>
</evidence>
<dbReference type="PROSITE" id="PS00616">
    <property type="entry name" value="HIS_ACID_PHOSPHAT_1"/>
    <property type="match status" value="1"/>
</dbReference>
<accession>A0AAF0EI48</accession>
<keyword evidence="1" id="KW-0378">Hydrolase</keyword>
<keyword evidence="2" id="KW-0732">Signal</keyword>
<evidence type="ECO:0000313" key="4">
    <source>
        <dbReference type="Proteomes" id="UP001213623"/>
    </source>
</evidence>
<evidence type="ECO:0000256" key="1">
    <source>
        <dbReference type="ARBA" id="ARBA00022801"/>
    </source>
</evidence>
<dbReference type="GO" id="GO:0003993">
    <property type="term" value="F:acid phosphatase activity"/>
    <property type="evidence" value="ECO:0007669"/>
    <property type="project" value="TreeGrafter"/>
</dbReference>
<dbReference type="PROSITE" id="PS00778">
    <property type="entry name" value="HIS_ACID_PHOSPHAT_2"/>
    <property type="match status" value="1"/>
</dbReference>
<organism evidence="3 4">
    <name type="scientific">Malassezia nana</name>
    <dbReference type="NCBI Taxonomy" id="180528"/>
    <lineage>
        <taxon>Eukaryota</taxon>
        <taxon>Fungi</taxon>
        <taxon>Dikarya</taxon>
        <taxon>Basidiomycota</taxon>
        <taxon>Ustilaginomycotina</taxon>
        <taxon>Malasseziomycetes</taxon>
        <taxon>Malasseziales</taxon>
        <taxon>Malasseziaceae</taxon>
        <taxon>Malassezia</taxon>
    </lineage>
</organism>
<dbReference type="Pfam" id="PF00328">
    <property type="entry name" value="His_Phos_2"/>
    <property type="match status" value="1"/>
</dbReference>
<dbReference type="PANTHER" id="PTHR20963">
    <property type="entry name" value="MULTIPLE INOSITOL POLYPHOSPHATE PHOSPHATASE-RELATED"/>
    <property type="match status" value="1"/>
</dbReference>
<feature type="signal peptide" evidence="2">
    <location>
        <begin position="1"/>
        <end position="19"/>
    </location>
</feature>
<gene>
    <name evidence="3" type="ORF">MNAN1_000888</name>
</gene>